<dbReference type="InterPro" id="IPR022156">
    <property type="entry name" value="Uncharacterised_YfbK_N"/>
</dbReference>
<dbReference type="Gene3D" id="3.40.50.410">
    <property type="entry name" value="von Willebrand factor, type A domain"/>
    <property type="match status" value="1"/>
</dbReference>
<dbReference type="SUPFAM" id="SSF53300">
    <property type="entry name" value="vWA-like"/>
    <property type="match status" value="1"/>
</dbReference>
<dbReference type="InterPro" id="IPR019793">
    <property type="entry name" value="Peroxidases_heam-ligand_BS"/>
</dbReference>
<dbReference type="PANTHER" id="PTHR10579:SF43">
    <property type="entry name" value="ZINC FINGER (C3HC4-TYPE RING FINGER) FAMILY PROTEIN"/>
    <property type="match status" value="1"/>
</dbReference>
<dbReference type="AlphaFoldDB" id="A0A5C8KCE5"/>
<dbReference type="InterPro" id="IPR021908">
    <property type="entry name" value="YfbK_C"/>
</dbReference>
<evidence type="ECO:0000313" key="2">
    <source>
        <dbReference type="EMBL" id="TXK48902.1"/>
    </source>
</evidence>
<dbReference type="InterPro" id="IPR051266">
    <property type="entry name" value="CLCR"/>
</dbReference>
<dbReference type="Gene3D" id="2.60.40.1120">
    <property type="entry name" value="Carboxypeptidase-like, regulatory domain"/>
    <property type="match status" value="1"/>
</dbReference>
<gene>
    <name evidence="2" type="ORF">FVR03_07415</name>
</gene>
<dbReference type="InterPro" id="IPR008969">
    <property type="entry name" value="CarboxyPept-like_regulatory"/>
</dbReference>
<keyword evidence="3" id="KW-1185">Reference proteome</keyword>
<dbReference type="InterPro" id="IPR002035">
    <property type="entry name" value="VWF_A"/>
</dbReference>
<dbReference type="PROSITE" id="PS00435">
    <property type="entry name" value="PEROXIDASE_1"/>
    <property type="match status" value="1"/>
</dbReference>
<dbReference type="RefSeq" id="WP_147921107.1">
    <property type="nucleotide sequence ID" value="NZ_VRTY01000021.1"/>
</dbReference>
<dbReference type="SMART" id="SM00327">
    <property type="entry name" value="VWA"/>
    <property type="match status" value="1"/>
</dbReference>
<dbReference type="Pfam" id="PF12034">
    <property type="entry name" value="YfbK_C"/>
    <property type="match status" value="1"/>
</dbReference>
<dbReference type="Pfam" id="PF12450">
    <property type="entry name" value="vWF_A"/>
    <property type="match status" value="1"/>
</dbReference>
<dbReference type="SUPFAM" id="SSF49464">
    <property type="entry name" value="Carboxypeptidase regulatory domain-like"/>
    <property type="match status" value="1"/>
</dbReference>
<dbReference type="CDD" id="cd01465">
    <property type="entry name" value="vWA_subgroup"/>
    <property type="match status" value="1"/>
</dbReference>
<dbReference type="PANTHER" id="PTHR10579">
    <property type="entry name" value="CALCIUM-ACTIVATED CHLORIDE CHANNEL REGULATOR"/>
    <property type="match status" value="1"/>
</dbReference>
<name>A0A5C8KCE5_9BACT</name>
<dbReference type="Pfam" id="PF00092">
    <property type="entry name" value="VWA"/>
    <property type="match status" value="1"/>
</dbReference>
<reference evidence="2 3" key="1">
    <citation type="submission" date="2019-08" db="EMBL/GenBank/DDBJ databases">
        <authorList>
            <person name="Shi S."/>
        </authorList>
    </citation>
    <scope>NUCLEOTIDE SEQUENCE [LARGE SCALE GENOMIC DNA]</scope>
    <source>
        <strain evidence="2 3">GY10130</strain>
    </source>
</reference>
<feature type="domain" description="VWFA" evidence="1">
    <location>
        <begin position="268"/>
        <end position="446"/>
    </location>
</feature>
<comment type="caution">
    <text evidence="2">The sequence shown here is derived from an EMBL/GenBank/DDBJ whole genome shotgun (WGS) entry which is preliminary data.</text>
</comment>
<dbReference type="PROSITE" id="PS50234">
    <property type="entry name" value="VWFA"/>
    <property type="match status" value="1"/>
</dbReference>
<evidence type="ECO:0000259" key="1">
    <source>
        <dbReference type="PROSITE" id="PS50234"/>
    </source>
</evidence>
<dbReference type="InterPro" id="IPR036465">
    <property type="entry name" value="vWFA_dom_sf"/>
</dbReference>
<accession>A0A5C8KCE5</accession>
<organism evidence="2 3">
    <name type="scientific">Pontibacter qinzhouensis</name>
    <dbReference type="NCBI Taxonomy" id="2603253"/>
    <lineage>
        <taxon>Bacteria</taxon>
        <taxon>Pseudomonadati</taxon>
        <taxon>Bacteroidota</taxon>
        <taxon>Cytophagia</taxon>
        <taxon>Cytophagales</taxon>
        <taxon>Hymenobacteraceae</taxon>
        <taxon>Pontibacter</taxon>
    </lineage>
</organism>
<sequence>MIRHASILAVLLSLFVLGGYVFALQTQDRIITGKVTAADDGAPLPGVTVSVKGAQVGATTNQDGQYKLVVPANHNMLVFSFIGFKTQEVKIGTHTEVNVKLQLDNRLLEEVVVTGYESRKGKVTRHGTISEMQVMAPAPVKHTTPVLQQNSEMVVTSRFNTEEYDAVHESIFLEATRNPLSTFSIDVDNASYSNVRRFLNMGQKPPKDAVRVEELINYFTYDYPQPQGQEPFSVTTELSACPWNPQNQLLHIGLQGRSIPAENLPASNLVLLADVSGSMDEPAKLPLVKAGFKLLVEQLRPQDKVAIVVYAGAAGQVLAPTPGNQKAKILEAIENLHAGGSTAGGEGITLAYAIAQQHFIKGGNNRIILATDGDFNIGASSNADMERLIEQKRKSGVYLTVLGFGMGNYKDSKMEILANKGNGNYAYVDNLLEAKKVFVSEFGGTLFTIAKDVKLQLEFNPANVHAYRLIGYENRALKNEDFNNDAKDAGDLGAGHTVTALYEIVPAGAGTATTTPAPVDALKYQQAPATTAAANTGELLTLKLRYKHPDGDKSSLLQHTVQQQVIAGPNTSDNFRFSAAVASFGMLLRDSEFKGNATFASTLQLAEGARGKDKEGYRVEFINLVKSMSLLSSGK</sequence>
<dbReference type="Proteomes" id="UP000321926">
    <property type="component" value="Unassembled WGS sequence"/>
</dbReference>
<dbReference type="OrthoDB" id="9805121at2"/>
<protein>
    <submittedName>
        <fullName evidence="2">DUF3520 domain-containing protein</fullName>
    </submittedName>
</protein>
<evidence type="ECO:0000313" key="3">
    <source>
        <dbReference type="Proteomes" id="UP000321926"/>
    </source>
</evidence>
<dbReference type="EMBL" id="VRTY01000021">
    <property type="protein sequence ID" value="TXK48902.1"/>
    <property type="molecule type" value="Genomic_DNA"/>
</dbReference>
<dbReference type="Pfam" id="PF13715">
    <property type="entry name" value="CarbopepD_reg_2"/>
    <property type="match status" value="1"/>
</dbReference>
<proteinExistence type="predicted"/>